<sequence length="72" mass="7786">MVLSFSESPYSSTLHMRAAVAHSCIPSLERLAANASLGIQLHTLGRPRASASLALDNGNSNPRETYIWFPMA</sequence>
<protein>
    <submittedName>
        <fullName evidence="1">Uncharacterized protein</fullName>
    </submittedName>
</protein>
<dbReference type="HOGENOM" id="CLU_2723724_0_0_1"/>
<dbReference type="RefSeq" id="XP_001591599.1">
    <property type="nucleotide sequence ID" value="XM_001591549.1"/>
</dbReference>
<dbReference type="KEGG" id="ssl:SS1G_07045"/>
<name>A7ENZ6_SCLS1</name>
<proteinExistence type="predicted"/>
<reference evidence="2" key="1">
    <citation type="journal article" date="2011" name="PLoS Genet.">
        <title>Genomic analysis of the necrotrophic fungal pathogens Sclerotinia sclerotiorum and Botrytis cinerea.</title>
        <authorList>
            <person name="Amselem J."/>
            <person name="Cuomo C.A."/>
            <person name="van Kan J.A."/>
            <person name="Viaud M."/>
            <person name="Benito E.P."/>
            <person name="Couloux A."/>
            <person name="Coutinho P.M."/>
            <person name="de Vries R.P."/>
            <person name="Dyer P.S."/>
            <person name="Fillinger S."/>
            <person name="Fournier E."/>
            <person name="Gout L."/>
            <person name="Hahn M."/>
            <person name="Kohn L."/>
            <person name="Lapalu N."/>
            <person name="Plummer K.M."/>
            <person name="Pradier J.M."/>
            <person name="Quevillon E."/>
            <person name="Sharon A."/>
            <person name="Simon A."/>
            <person name="ten Have A."/>
            <person name="Tudzynski B."/>
            <person name="Tudzynski P."/>
            <person name="Wincker P."/>
            <person name="Andrew M."/>
            <person name="Anthouard V."/>
            <person name="Beever R.E."/>
            <person name="Beffa R."/>
            <person name="Benoit I."/>
            <person name="Bouzid O."/>
            <person name="Brault B."/>
            <person name="Chen Z."/>
            <person name="Choquer M."/>
            <person name="Collemare J."/>
            <person name="Cotton P."/>
            <person name="Danchin E.G."/>
            <person name="Da Silva C."/>
            <person name="Gautier A."/>
            <person name="Giraud C."/>
            <person name="Giraud T."/>
            <person name="Gonzalez C."/>
            <person name="Grossetete S."/>
            <person name="Guldener U."/>
            <person name="Henrissat B."/>
            <person name="Howlett B.J."/>
            <person name="Kodira C."/>
            <person name="Kretschmer M."/>
            <person name="Lappartient A."/>
            <person name="Leroch M."/>
            <person name="Levis C."/>
            <person name="Mauceli E."/>
            <person name="Neuveglise C."/>
            <person name="Oeser B."/>
            <person name="Pearson M."/>
            <person name="Poulain J."/>
            <person name="Poussereau N."/>
            <person name="Quesneville H."/>
            <person name="Rascle C."/>
            <person name="Schumacher J."/>
            <person name="Segurens B."/>
            <person name="Sexton A."/>
            <person name="Silva E."/>
            <person name="Sirven C."/>
            <person name="Soanes D.M."/>
            <person name="Talbot N.J."/>
            <person name="Templeton M."/>
            <person name="Yandava C."/>
            <person name="Yarden O."/>
            <person name="Zeng Q."/>
            <person name="Rollins J.A."/>
            <person name="Lebrun M.H."/>
            <person name="Dickman M."/>
        </authorList>
    </citation>
    <scope>NUCLEOTIDE SEQUENCE [LARGE SCALE GENOMIC DNA]</scope>
    <source>
        <strain evidence="2">ATCC 18683 / 1980 / Ss-1</strain>
    </source>
</reference>
<dbReference type="GeneID" id="5487966"/>
<gene>
    <name evidence="1" type="ORF">SS1G_07045</name>
</gene>
<accession>A7ENZ6</accession>
<evidence type="ECO:0000313" key="2">
    <source>
        <dbReference type="Proteomes" id="UP000001312"/>
    </source>
</evidence>
<dbReference type="AlphaFoldDB" id="A7ENZ6"/>
<organism evidence="1 2">
    <name type="scientific">Sclerotinia sclerotiorum (strain ATCC 18683 / 1980 / Ss-1)</name>
    <name type="common">White mold</name>
    <name type="synonym">Whetzelinia sclerotiorum</name>
    <dbReference type="NCBI Taxonomy" id="665079"/>
    <lineage>
        <taxon>Eukaryota</taxon>
        <taxon>Fungi</taxon>
        <taxon>Dikarya</taxon>
        <taxon>Ascomycota</taxon>
        <taxon>Pezizomycotina</taxon>
        <taxon>Leotiomycetes</taxon>
        <taxon>Helotiales</taxon>
        <taxon>Sclerotiniaceae</taxon>
        <taxon>Sclerotinia</taxon>
    </lineage>
</organism>
<keyword evidence="2" id="KW-1185">Reference proteome</keyword>
<dbReference type="EMBL" id="CH476629">
    <property type="protein sequence ID" value="EDO04562.1"/>
    <property type="molecule type" value="Genomic_DNA"/>
</dbReference>
<evidence type="ECO:0000313" key="1">
    <source>
        <dbReference type="EMBL" id="EDO04562.1"/>
    </source>
</evidence>
<dbReference type="InParanoid" id="A7ENZ6"/>
<dbReference type="Proteomes" id="UP000001312">
    <property type="component" value="Unassembled WGS sequence"/>
</dbReference>